<dbReference type="Proteomes" id="UP000250003">
    <property type="component" value="Chromosome"/>
</dbReference>
<dbReference type="InterPro" id="IPR038471">
    <property type="entry name" value="MecA_C_sf"/>
</dbReference>
<dbReference type="Pfam" id="PF05389">
    <property type="entry name" value="MecA"/>
    <property type="match status" value="1"/>
</dbReference>
<evidence type="ECO:0000256" key="1">
    <source>
        <dbReference type="ARBA" id="ARBA00005397"/>
    </source>
</evidence>
<gene>
    <name evidence="2" type="ORF">DQQ01_03590</name>
</gene>
<dbReference type="InterPro" id="IPR008681">
    <property type="entry name" value="Neg-reg_MecA"/>
</dbReference>
<dbReference type="PANTHER" id="PTHR39161">
    <property type="entry name" value="ADAPTER PROTEIN MECA"/>
    <property type="match status" value="1"/>
</dbReference>
<dbReference type="AlphaFoldDB" id="A0A2Z4U8Q9"/>
<name>A0A2Z4U8Q9_9FIRM</name>
<proteinExistence type="inferred from homology"/>
<dbReference type="RefSeq" id="WP_111918465.1">
    <property type="nucleotide sequence ID" value="NZ_CP030280.1"/>
</dbReference>
<sequence>MKIEKINENQIRCTLTRADLEERQIRLSELAYGSDKAKTLFRDMMQQASSEFGFEADNTPLMIEAIPVSADSIILIISKVDDPEELDTRFSKFTPFGNATAVSEDAPPIEVEGADDILDIFQKIYEAKAKAMERRKKEKAASENKETATKPENIGDTPVSVNLMREYVFQNLDTVIEAAHGLNNFFQGFSALYKDEKNNTYSLVLHQEETSPEDFNRVCNMLSEYGKGSPFSPAKQAYF</sequence>
<dbReference type="PANTHER" id="PTHR39161:SF2">
    <property type="entry name" value="ADAPTER PROTEIN MECA 2"/>
    <property type="match status" value="1"/>
</dbReference>
<evidence type="ECO:0000313" key="2">
    <source>
        <dbReference type="EMBL" id="AWY97380.1"/>
    </source>
</evidence>
<reference evidence="3" key="1">
    <citation type="submission" date="2018-06" db="EMBL/GenBank/DDBJ databases">
        <title>Description of Blautia argi sp. nov., a new anaerobic isolated from dog feces.</title>
        <authorList>
            <person name="Chang Y.-H."/>
            <person name="Paek J."/>
            <person name="Shin Y."/>
        </authorList>
    </citation>
    <scope>NUCLEOTIDE SEQUENCE [LARGE SCALE GENOMIC DNA]</scope>
    <source>
        <strain evidence="3">KCTC 15426</strain>
    </source>
</reference>
<dbReference type="Gene3D" id="3.30.70.1950">
    <property type="match status" value="1"/>
</dbReference>
<evidence type="ECO:0000313" key="3">
    <source>
        <dbReference type="Proteomes" id="UP000250003"/>
    </source>
</evidence>
<accession>A0A2Z4U8Q9</accession>
<organism evidence="2 3">
    <name type="scientific">Blautia argi</name>
    <dbReference type="NCBI Taxonomy" id="1912897"/>
    <lineage>
        <taxon>Bacteria</taxon>
        <taxon>Bacillati</taxon>
        <taxon>Bacillota</taxon>
        <taxon>Clostridia</taxon>
        <taxon>Lachnospirales</taxon>
        <taxon>Lachnospiraceae</taxon>
        <taxon>Blautia</taxon>
    </lineage>
</organism>
<protein>
    <submittedName>
        <fullName evidence="2">Adaptor protein MecA</fullName>
    </submittedName>
</protein>
<dbReference type="KEGG" id="blau:DQQ01_03590"/>
<dbReference type="EMBL" id="CP030280">
    <property type="protein sequence ID" value="AWY97380.1"/>
    <property type="molecule type" value="Genomic_DNA"/>
</dbReference>
<dbReference type="OrthoDB" id="2085234at2"/>
<comment type="similarity">
    <text evidence="1">Belongs to the MecA family.</text>
</comment>
<keyword evidence="3" id="KW-1185">Reference proteome</keyword>